<accession>A0A0A9BP95</accession>
<proteinExistence type="predicted"/>
<dbReference type="EMBL" id="GBRH01234830">
    <property type="protein sequence ID" value="JAD63065.1"/>
    <property type="molecule type" value="Transcribed_RNA"/>
</dbReference>
<sequence length="96" mass="10585">MDACALPCHRTFCYPAPCRVAGLQLHLFLFAKAAPQHTNRDGARASLRSCGHMRSMQRIAPLGKQLADLFVRCWKSYALHAADVNNPPAALFSFSV</sequence>
<reference evidence="1" key="2">
    <citation type="journal article" date="2015" name="Data Brief">
        <title>Shoot transcriptome of the giant reed, Arundo donax.</title>
        <authorList>
            <person name="Barrero R.A."/>
            <person name="Guerrero F.D."/>
            <person name="Moolhuijzen P."/>
            <person name="Goolsby J.A."/>
            <person name="Tidwell J."/>
            <person name="Bellgard S.E."/>
            <person name="Bellgard M.I."/>
        </authorList>
    </citation>
    <scope>NUCLEOTIDE SEQUENCE</scope>
    <source>
        <tissue evidence="1">Shoot tissue taken approximately 20 cm above the soil surface</tissue>
    </source>
</reference>
<organism evidence="1">
    <name type="scientific">Arundo donax</name>
    <name type="common">Giant reed</name>
    <name type="synonym">Donax arundinaceus</name>
    <dbReference type="NCBI Taxonomy" id="35708"/>
    <lineage>
        <taxon>Eukaryota</taxon>
        <taxon>Viridiplantae</taxon>
        <taxon>Streptophyta</taxon>
        <taxon>Embryophyta</taxon>
        <taxon>Tracheophyta</taxon>
        <taxon>Spermatophyta</taxon>
        <taxon>Magnoliopsida</taxon>
        <taxon>Liliopsida</taxon>
        <taxon>Poales</taxon>
        <taxon>Poaceae</taxon>
        <taxon>PACMAD clade</taxon>
        <taxon>Arundinoideae</taxon>
        <taxon>Arundineae</taxon>
        <taxon>Arundo</taxon>
    </lineage>
</organism>
<evidence type="ECO:0000313" key="1">
    <source>
        <dbReference type="EMBL" id="JAD63065.1"/>
    </source>
</evidence>
<dbReference type="AlphaFoldDB" id="A0A0A9BP95"/>
<name>A0A0A9BP95_ARUDO</name>
<reference evidence="1" key="1">
    <citation type="submission" date="2014-09" db="EMBL/GenBank/DDBJ databases">
        <authorList>
            <person name="Magalhaes I.L.F."/>
            <person name="Oliveira U."/>
            <person name="Santos F.R."/>
            <person name="Vidigal T.H.D.A."/>
            <person name="Brescovit A.D."/>
            <person name="Santos A.J."/>
        </authorList>
    </citation>
    <scope>NUCLEOTIDE SEQUENCE</scope>
    <source>
        <tissue evidence="1">Shoot tissue taken approximately 20 cm above the soil surface</tissue>
    </source>
</reference>
<protein>
    <submittedName>
        <fullName evidence="1">Uncharacterized protein</fullName>
    </submittedName>
</protein>